<dbReference type="Gene3D" id="2.60.40.1820">
    <property type="match status" value="1"/>
</dbReference>
<protein>
    <submittedName>
        <fullName evidence="4">Late embryogenesis abundant protein</fullName>
    </submittedName>
</protein>
<dbReference type="PANTHER" id="PTHR31852">
    <property type="entry name" value="LATE EMBRYOGENESIS ABUNDANT (LEA) HYDROXYPROLINE-RICH GLYCOPROTEIN FAMILY"/>
    <property type="match status" value="1"/>
</dbReference>
<dbReference type="InterPro" id="IPR004864">
    <property type="entry name" value="LEA_2"/>
</dbReference>
<evidence type="ECO:0000259" key="3">
    <source>
        <dbReference type="Pfam" id="PF03168"/>
    </source>
</evidence>
<dbReference type="EMBL" id="JXTB01000452">
    <property type="protein sequence ID" value="PON39882.1"/>
    <property type="molecule type" value="Genomic_DNA"/>
</dbReference>
<feature type="region of interest" description="Disordered" evidence="1">
    <location>
        <begin position="1"/>
        <end position="26"/>
    </location>
</feature>
<keyword evidence="2" id="KW-1133">Transmembrane helix</keyword>
<dbReference type="InterPro" id="IPR055301">
    <property type="entry name" value="Lea14-like_2"/>
</dbReference>
<keyword evidence="2" id="KW-0812">Transmembrane</keyword>
<dbReference type="STRING" id="3476.A0A2P5ATK4"/>
<sequence length="210" mass="23022">MAEKTHQTTSGHTERDEEAGSRSSDELKRQKRKKILTYIAIFAVFQIIVIAVFALVVMRVKSPKLRLSDIELRTLNTATSPAPTFDVVFGAEVRIKNPNFGPYKFETGVVSFTYEGIVVGQVLIPKGKVGMKSTKEVDVMVSLSSQNLAAIGNNNLGSELSAGILTLSSNTAIRGKVELLGIMKKNKAAEMNCFLAFDLASRMVRTLYCE</sequence>
<name>A0A2P5ATK4_PARAD</name>
<keyword evidence="2" id="KW-0472">Membrane</keyword>
<dbReference type="AlphaFoldDB" id="A0A2P5ATK4"/>
<feature type="transmembrane region" description="Helical" evidence="2">
    <location>
        <begin position="35"/>
        <end position="58"/>
    </location>
</feature>
<comment type="caution">
    <text evidence="4">The sequence shown here is derived from an EMBL/GenBank/DDBJ whole genome shotgun (WGS) entry which is preliminary data.</text>
</comment>
<reference evidence="5" key="1">
    <citation type="submission" date="2016-06" db="EMBL/GenBank/DDBJ databases">
        <title>Parallel loss of symbiosis genes in relatives of nitrogen-fixing non-legume Parasponia.</title>
        <authorList>
            <person name="Van Velzen R."/>
            <person name="Holmer R."/>
            <person name="Bu F."/>
            <person name="Rutten L."/>
            <person name="Van Zeijl A."/>
            <person name="Liu W."/>
            <person name="Santuari L."/>
            <person name="Cao Q."/>
            <person name="Sharma T."/>
            <person name="Shen D."/>
            <person name="Roswanjaya Y."/>
            <person name="Wardhani T."/>
            <person name="Kalhor M.S."/>
            <person name="Jansen J."/>
            <person name="Van den Hoogen J."/>
            <person name="Gungor B."/>
            <person name="Hartog M."/>
            <person name="Hontelez J."/>
            <person name="Verver J."/>
            <person name="Yang W.-C."/>
            <person name="Schijlen E."/>
            <person name="Repin R."/>
            <person name="Schilthuizen M."/>
            <person name="Schranz E."/>
            <person name="Heidstra R."/>
            <person name="Miyata K."/>
            <person name="Fedorova E."/>
            <person name="Kohlen W."/>
            <person name="Bisseling T."/>
            <person name="Smit S."/>
            <person name="Geurts R."/>
        </authorList>
    </citation>
    <scope>NUCLEOTIDE SEQUENCE [LARGE SCALE GENOMIC DNA]</scope>
    <source>
        <strain evidence="5">cv. WU1-14</strain>
    </source>
</reference>
<gene>
    <name evidence="4" type="ORF">PanWU01x14_301390</name>
</gene>
<evidence type="ECO:0000313" key="5">
    <source>
        <dbReference type="Proteomes" id="UP000237105"/>
    </source>
</evidence>
<evidence type="ECO:0000313" key="4">
    <source>
        <dbReference type="EMBL" id="PON39882.1"/>
    </source>
</evidence>
<dbReference type="Pfam" id="PF03168">
    <property type="entry name" value="LEA_2"/>
    <property type="match status" value="1"/>
</dbReference>
<proteinExistence type="predicted"/>
<evidence type="ECO:0000256" key="2">
    <source>
        <dbReference type="SAM" id="Phobius"/>
    </source>
</evidence>
<evidence type="ECO:0000256" key="1">
    <source>
        <dbReference type="SAM" id="MobiDB-lite"/>
    </source>
</evidence>
<keyword evidence="5" id="KW-1185">Reference proteome</keyword>
<dbReference type="OrthoDB" id="1894389at2759"/>
<dbReference type="SUPFAM" id="SSF117070">
    <property type="entry name" value="LEA14-like"/>
    <property type="match status" value="1"/>
</dbReference>
<organism evidence="4 5">
    <name type="scientific">Parasponia andersonii</name>
    <name type="common">Sponia andersonii</name>
    <dbReference type="NCBI Taxonomy" id="3476"/>
    <lineage>
        <taxon>Eukaryota</taxon>
        <taxon>Viridiplantae</taxon>
        <taxon>Streptophyta</taxon>
        <taxon>Embryophyta</taxon>
        <taxon>Tracheophyta</taxon>
        <taxon>Spermatophyta</taxon>
        <taxon>Magnoliopsida</taxon>
        <taxon>eudicotyledons</taxon>
        <taxon>Gunneridae</taxon>
        <taxon>Pentapetalae</taxon>
        <taxon>rosids</taxon>
        <taxon>fabids</taxon>
        <taxon>Rosales</taxon>
        <taxon>Cannabaceae</taxon>
        <taxon>Parasponia</taxon>
    </lineage>
</organism>
<feature type="domain" description="Late embryogenesis abundant protein LEA-2 subgroup" evidence="3">
    <location>
        <begin position="93"/>
        <end position="193"/>
    </location>
</feature>
<dbReference type="Proteomes" id="UP000237105">
    <property type="component" value="Unassembled WGS sequence"/>
</dbReference>
<accession>A0A2P5ATK4</accession>